<evidence type="ECO:0000256" key="2">
    <source>
        <dbReference type="SAM" id="SignalP"/>
    </source>
</evidence>
<feature type="transmembrane region" description="Helical" evidence="1">
    <location>
        <begin position="38"/>
        <end position="62"/>
    </location>
</feature>
<protein>
    <submittedName>
        <fullName evidence="3">Uncharacterized protein</fullName>
    </submittedName>
</protein>
<keyword evidence="1" id="KW-0812">Transmembrane</keyword>
<dbReference type="AlphaFoldDB" id="A0A7S1QRL1"/>
<evidence type="ECO:0000256" key="1">
    <source>
        <dbReference type="SAM" id="Phobius"/>
    </source>
</evidence>
<feature type="chain" id="PRO_5031429321" evidence="2">
    <location>
        <begin position="23"/>
        <end position="197"/>
    </location>
</feature>
<keyword evidence="1" id="KW-1133">Transmembrane helix</keyword>
<feature type="signal peptide" evidence="2">
    <location>
        <begin position="1"/>
        <end position="22"/>
    </location>
</feature>
<proteinExistence type="predicted"/>
<accession>A0A7S1QRL1</accession>
<dbReference type="EMBL" id="HBGE01048994">
    <property type="protein sequence ID" value="CAD9146438.1"/>
    <property type="molecule type" value="Transcribed_RNA"/>
</dbReference>
<keyword evidence="1" id="KW-0472">Membrane</keyword>
<evidence type="ECO:0000313" key="3">
    <source>
        <dbReference type="EMBL" id="CAD9146438.1"/>
    </source>
</evidence>
<organism evidence="3">
    <name type="scientific">Alexandrium catenella</name>
    <name type="common">Red tide dinoflagellate</name>
    <name type="synonym">Gonyaulax catenella</name>
    <dbReference type="NCBI Taxonomy" id="2925"/>
    <lineage>
        <taxon>Eukaryota</taxon>
        <taxon>Sar</taxon>
        <taxon>Alveolata</taxon>
        <taxon>Dinophyceae</taxon>
        <taxon>Gonyaulacales</taxon>
        <taxon>Pyrocystaceae</taxon>
        <taxon>Alexandrium</taxon>
    </lineage>
</organism>
<sequence length="197" mass="20880">MVASRESSSLVALLVLAERAVATWPTQSTPAPASGGIPWLPILGVLQVCLLCGLGIYAWYLYRLWRRVKPENDAHVGMVTAAPPPRRTSRATRGISAASEVSCPSVGTENRAGKMLTPTKYRGLMDLSPSPNIARTISSSTASPKPKDWPRDGSMLACTTCSKAGVIREGGVRMALSKLFCGSGDKQLALETQLAGP</sequence>
<keyword evidence="2" id="KW-0732">Signal</keyword>
<name>A0A7S1QRL1_ALECA</name>
<reference evidence="3" key="1">
    <citation type="submission" date="2021-01" db="EMBL/GenBank/DDBJ databases">
        <authorList>
            <person name="Corre E."/>
            <person name="Pelletier E."/>
            <person name="Niang G."/>
            <person name="Scheremetjew M."/>
            <person name="Finn R."/>
            <person name="Kale V."/>
            <person name="Holt S."/>
            <person name="Cochrane G."/>
            <person name="Meng A."/>
            <person name="Brown T."/>
            <person name="Cohen L."/>
        </authorList>
    </citation>
    <scope>NUCLEOTIDE SEQUENCE</scope>
    <source>
        <strain evidence="3">OF101</strain>
    </source>
</reference>
<gene>
    <name evidence="3" type="ORF">ACAT0790_LOCUS29571</name>
</gene>